<organism evidence="4 5">
    <name type="scientific">Pedobacter endophyticus</name>
    <dbReference type="NCBI Taxonomy" id="2789740"/>
    <lineage>
        <taxon>Bacteria</taxon>
        <taxon>Pseudomonadati</taxon>
        <taxon>Bacteroidota</taxon>
        <taxon>Sphingobacteriia</taxon>
        <taxon>Sphingobacteriales</taxon>
        <taxon>Sphingobacteriaceae</taxon>
        <taxon>Pedobacter</taxon>
    </lineage>
</organism>
<dbReference type="GO" id="GO:0016989">
    <property type="term" value="F:sigma factor antagonist activity"/>
    <property type="evidence" value="ECO:0007669"/>
    <property type="project" value="TreeGrafter"/>
</dbReference>
<dbReference type="Pfam" id="PF16344">
    <property type="entry name" value="FecR_C"/>
    <property type="match status" value="1"/>
</dbReference>
<evidence type="ECO:0000256" key="1">
    <source>
        <dbReference type="SAM" id="Phobius"/>
    </source>
</evidence>
<evidence type="ECO:0000313" key="5">
    <source>
        <dbReference type="Proteomes" id="UP000594759"/>
    </source>
</evidence>
<dbReference type="Pfam" id="PF04773">
    <property type="entry name" value="FecR"/>
    <property type="match status" value="1"/>
</dbReference>
<sequence>MNVSEELLNRYFENKCTPEERLLVNRYLKEIEEFPEHLVIKEDWDKITDAPLPAEKSTAMFKRIKAETFAKKPKIKWLQISAAAALIAVIITIGIIIFSQSKPDNMIRNATNTVKEPVSFNWKSVVNYTEKTQLITLPDQSVIKIYPGGELRYAVPFVNANREVFLKGKSFFQVAKDKEHPFIVYANGVSTTALGTSFTITAIKQGKFVDVVLHTGKVRVKSIDSTSNQSFSKILLPGNELIYNVAKHEAKVIMPKKEMLAELKFTQVPLATVFEQLEQHYNISITYSVKDIEKISFTGDIDTKQPVHHILKEITSLNQLKQTRTAKGYFIEK</sequence>
<dbReference type="AlphaFoldDB" id="A0A7S9KYR8"/>
<dbReference type="PIRSF" id="PIRSF018266">
    <property type="entry name" value="FecR"/>
    <property type="match status" value="1"/>
</dbReference>
<keyword evidence="5" id="KW-1185">Reference proteome</keyword>
<gene>
    <name evidence="4" type="ORF">IZT61_20065</name>
</gene>
<name>A0A7S9KYR8_9SPHI</name>
<feature type="domain" description="FecR protein" evidence="2">
    <location>
        <begin position="132"/>
        <end position="219"/>
    </location>
</feature>
<dbReference type="RefSeq" id="WP_196098777.1">
    <property type="nucleotide sequence ID" value="NZ_CP064939.1"/>
</dbReference>
<keyword evidence="1" id="KW-0472">Membrane</keyword>
<protein>
    <submittedName>
        <fullName evidence="4">FecR family protein</fullName>
    </submittedName>
</protein>
<dbReference type="Proteomes" id="UP000594759">
    <property type="component" value="Chromosome"/>
</dbReference>
<dbReference type="Gene3D" id="2.60.120.1440">
    <property type="match status" value="1"/>
</dbReference>
<dbReference type="KEGG" id="pex:IZT61_20065"/>
<keyword evidence="1" id="KW-0812">Transmembrane</keyword>
<evidence type="ECO:0000259" key="3">
    <source>
        <dbReference type="Pfam" id="PF16344"/>
    </source>
</evidence>
<feature type="transmembrane region" description="Helical" evidence="1">
    <location>
        <begin position="77"/>
        <end position="98"/>
    </location>
</feature>
<proteinExistence type="predicted"/>
<accession>A0A7S9KYR8</accession>
<evidence type="ECO:0000259" key="2">
    <source>
        <dbReference type="Pfam" id="PF04773"/>
    </source>
</evidence>
<evidence type="ECO:0000313" key="4">
    <source>
        <dbReference type="EMBL" id="QPH39310.1"/>
    </source>
</evidence>
<reference evidence="4 5" key="1">
    <citation type="submission" date="2020-11" db="EMBL/GenBank/DDBJ databases">
        <title>Pedobacter endophytica, an endophytic bacteria isolated form Carex pumila.</title>
        <authorList>
            <person name="Peng Y."/>
            <person name="Jiang L."/>
            <person name="Lee J."/>
        </authorList>
    </citation>
    <scope>NUCLEOTIDE SEQUENCE [LARGE SCALE GENOMIC DNA]</scope>
    <source>
        <strain evidence="4 5">JBR3-12</strain>
    </source>
</reference>
<dbReference type="PANTHER" id="PTHR30273:SF2">
    <property type="entry name" value="PROTEIN FECR"/>
    <property type="match status" value="1"/>
</dbReference>
<dbReference type="InterPro" id="IPR012373">
    <property type="entry name" value="Ferrdict_sens_TM"/>
</dbReference>
<dbReference type="InterPro" id="IPR032508">
    <property type="entry name" value="FecR_C"/>
</dbReference>
<dbReference type="Gene3D" id="3.55.50.30">
    <property type="match status" value="1"/>
</dbReference>
<dbReference type="InterPro" id="IPR006860">
    <property type="entry name" value="FecR"/>
</dbReference>
<feature type="domain" description="Protein FecR C-terminal" evidence="3">
    <location>
        <begin position="263"/>
        <end position="321"/>
    </location>
</feature>
<keyword evidence="1" id="KW-1133">Transmembrane helix</keyword>
<dbReference type="EMBL" id="CP064939">
    <property type="protein sequence ID" value="QPH39310.1"/>
    <property type="molecule type" value="Genomic_DNA"/>
</dbReference>
<dbReference type="PANTHER" id="PTHR30273">
    <property type="entry name" value="PERIPLASMIC SIGNAL SENSOR AND SIGMA FACTOR ACTIVATOR FECR-RELATED"/>
    <property type="match status" value="1"/>
</dbReference>